<dbReference type="InterPro" id="IPR043128">
    <property type="entry name" value="Rev_trsase/Diguanyl_cyclase"/>
</dbReference>
<dbReference type="InterPro" id="IPR051320">
    <property type="entry name" value="Viral_Replic_Matur_Polypro"/>
</dbReference>
<evidence type="ECO:0000313" key="2">
    <source>
        <dbReference type="EMBL" id="KAL3387045.1"/>
    </source>
</evidence>
<keyword evidence="3" id="KW-1185">Reference proteome</keyword>
<gene>
    <name evidence="2" type="ORF">TKK_017622</name>
</gene>
<dbReference type="EMBL" id="JBJJXI010000141">
    <property type="protein sequence ID" value="KAL3387045.1"/>
    <property type="molecule type" value="Genomic_DNA"/>
</dbReference>
<sequence length="202" mass="22541">MLDESAGEFEPIKINTAIVPHFGARHEQGMPPNHVSFRTETACIHGITLLELQSSRPLVLALSSRKRCILLQVTRIAWNVNDKLVALTQLGRKTKSWSLSISPRYACARDHRSELMSPLTDLLQLLQKEKEKPSWSAQADEAFERIKQAMASAVQSAFYHPGQPLALHTDASNTAISAALSQRHADNDWTRLGFFSQKLSPT</sequence>
<dbReference type="InterPro" id="IPR041577">
    <property type="entry name" value="RT_RNaseH_2"/>
</dbReference>
<dbReference type="Pfam" id="PF17919">
    <property type="entry name" value="RT_RNaseH_2"/>
    <property type="match status" value="1"/>
</dbReference>
<name>A0ABD2W3E5_9HYME</name>
<comment type="caution">
    <text evidence="2">The sequence shown here is derived from an EMBL/GenBank/DDBJ whole genome shotgun (WGS) entry which is preliminary data.</text>
</comment>
<evidence type="ECO:0000259" key="1">
    <source>
        <dbReference type="Pfam" id="PF17919"/>
    </source>
</evidence>
<accession>A0ABD2W3E5</accession>
<dbReference type="Gene3D" id="3.30.70.270">
    <property type="match status" value="1"/>
</dbReference>
<dbReference type="PANTHER" id="PTHR33064">
    <property type="entry name" value="POL PROTEIN"/>
    <property type="match status" value="1"/>
</dbReference>
<dbReference type="AlphaFoldDB" id="A0ABD2W3E5"/>
<proteinExistence type="predicted"/>
<evidence type="ECO:0000313" key="3">
    <source>
        <dbReference type="Proteomes" id="UP001627154"/>
    </source>
</evidence>
<reference evidence="2 3" key="1">
    <citation type="journal article" date="2024" name="bioRxiv">
        <title>A reference genome for Trichogramma kaykai: A tiny desert-dwelling parasitoid wasp with competing sex-ratio distorters.</title>
        <authorList>
            <person name="Culotta J."/>
            <person name="Lindsey A.R."/>
        </authorList>
    </citation>
    <scope>NUCLEOTIDE SEQUENCE [LARGE SCALE GENOMIC DNA]</scope>
    <source>
        <strain evidence="2 3">KSX58</strain>
    </source>
</reference>
<dbReference type="InterPro" id="IPR043502">
    <property type="entry name" value="DNA/RNA_pol_sf"/>
</dbReference>
<dbReference type="PANTHER" id="PTHR33064:SF37">
    <property type="entry name" value="RIBONUCLEASE H"/>
    <property type="match status" value="1"/>
</dbReference>
<dbReference type="SUPFAM" id="SSF56672">
    <property type="entry name" value="DNA/RNA polymerases"/>
    <property type="match status" value="1"/>
</dbReference>
<dbReference type="Proteomes" id="UP001627154">
    <property type="component" value="Unassembled WGS sequence"/>
</dbReference>
<feature type="domain" description="Reverse transcriptase/retrotransposon-derived protein RNase H-like" evidence="1">
    <location>
        <begin position="135"/>
        <end position="202"/>
    </location>
</feature>
<organism evidence="2 3">
    <name type="scientific">Trichogramma kaykai</name>
    <dbReference type="NCBI Taxonomy" id="54128"/>
    <lineage>
        <taxon>Eukaryota</taxon>
        <taxon>Metazoa</taxon>
        <taxon>Ecdysozoa</taxon>
        <taxon>Arthropoda</taxon>
        <taxon>Hexapoda</taxon>
        <taxon>Insecta</taxon>
        <taxon>Pterygota</taxon>
        <taxon>Neoptera</taxon>
        <taxon>Endopterygota</taxon>
        <taxon>Hymenoptera</taxon>
        <taxon>Apocrita</taxon>
        <taxon>Proctotrupomorpha</taxon>
        <taxon>Chalcidoidea</taxon>
        <taxon>Trichogrammatidae</taxon>
        <taxon>Trichogramma</taxon>
    </lineage>
</organism>
<dbReference type="GO" id="GO:0071897">
    <property type="term" value="P:DNA biosynthetic process"/>
    <property type="evidence" value="ECO:0007669"/>
    <property type="project" value="UniProtKB-ARBA"/>
</dbReference>
<protein>
    <recommendedName>
        <fullName evidence="1">Reverse transcriptase/retrotransposon-derived protein RNase H-like domain-containing protein</fullName>
    </recommendedName>
</protein>